<dbReference type="Pfam" id="PF09521">
    <property type="entry name" value="RE_NgoPII"/>
    <property type="match status" value="1"/>
</dbReference>
<evidence type="ECO:0000313" key="1">
    <source>
        <dbReference type="EMBL" id="KXA17737.1"/>
    </source>
</evidence>
<dbReference type="REBASE" id="169901">
    <property type="entry name" value="Fnu7757BORF1867P"/>
</dbReference>
<reference evidence="2" key="1">
    <citation type="submission" date="2016-01" db="EMBL/GenBank/DDBJ databases">
        <authorList>
            <person name="Mitreva M."/>
            <person name="Pepin K.H."/>
            <person name="Mihindukulasuriya K.A."/>
            <person name="Fulton R."/>
            <person name="Fronick C."/>
            <person name="O'Laughlin M."/>
            <person name="Miner T."/>
            <person name="Herter B."/>
            <person name="Rosa B.A."/>
            <person name="Cordes M."/>
            <person name="Tomlinson C."/>
            <person name="Wollam A."/>
            <person name="Palsikar V.B."/>
            <person name="Mardis E.R."/>
            <person name="Wilson R.K."/>
        </authorList>
    </citation>
    <scope>NUCLEOTIDE SEQUENCE [LARGE SCALE GENOMIC DNA]</scope>
    <source>
        <strain evidence="2">MJR7757B</strain>
    </source>
</reference>
<protein>
    <submittedName>
        <fullName evidence="1">NgoPII restriction endonuclease</fullName>
    </submittedName>
</protein>
<dbReference type="GO" id="GO:0009036">
    <property type="term" value="F:type II site-specific deoxyribonuclease activity"/>
    <property type="evidence" value="ECO:0007669"/>
    <property type="project" value="InterPro"/>
</dbReference>
<dbReference type="PATRIC" id="fig|851.8.peg.1880"/>
<dbReference type="Proteomes" id="UP000070401">
    <property type="component" value="Unassembled WGS sequence"/>
</dbReference>
<dbReference type="GO" id="GO:0003677">
    <property type="term" value="F:DNA binding"/>
    <property type="evidence" value="ECO:0007669"/>
    <property type="project" value="InterPro"/>
</dbReference>
<keyword evidence="1" id="KW-0255">Endonuclease</keyword>
<comment type="caution">
    <text evidence="1">The sequence shown here is derived from an EMBL/GenBank/DDBJ whole genome shotgun (WGS) entry which is preliminary data.</text>
</comment>
<keyword evidence="2" id="KW-1185">Reference proteome</keyword>
<dbReference type="GO" id="GO:0009307">
    <property type="term" value="P:DNA restriction-modification system"/>
    <property type="evidence" value="ECO:0007669"/>
    <property type="project" value="InterPro"/>
</dbReference>
<evidence type="ECO:0000313" key="2">
    <source>
        <dbReference type="Proteomes" id="UP000070401"/>
    </source>
</evidence>
<organism evidence="1 2">
    <name type="scientific">Fusobacterium nucleatum</name>
    <dbReference type="NCBI Taxonomy" id="851"/>
    <lineage>
        <taxon>Bacteria</taxon>
        <taxon>Fusobacteriati</taxon>
        <taxon>Fusobacteriota</taxon>
        <taxon>Fusobacteriia</taxon>
        <taxon>Fusobacteriales</taxon>
        <taxon>Fusobacteriaceae</taxon>
        <taxon>Fusobacterium</taxon>
    </lineage>
</organism>
<dbReference type="AlphaFoldDB" id="A0A133NN89"/>
<keyword evidence="1" id="KW-0540">Nuclease</keyword>
<keyword evidence="1" id="KW-0378">Hydrolase</keyword>
<dbReference type="EMBL" id="LRPY01000186">
    <property type="protein sequence ID" value="KXA17737.1"/>
    <property type="molecule type" value="Genomic_DNA"/>
</dbReference>
<gene>
    <name evidence="1" type="ORF">HMPREF3221_01868</name>
</gene>
<proteinExistence type="predicted"/>
<dbReference type="RefSeq" id="WP_060798746.1">
    <property type="nucleotide sequence ID" value="NZ_CP077143.1"/>
</dbReference>
<accession>A0A133NN89</accession>
<name>A0A133NN89_FUSNU</name>
<sequence length="284" mass="32918">MKNNKNIIDAIINIVKNPIVELKEYSISHNRANSMGEALEEYVKDIFSGTLFETDKNKRMEIISEVFSYLGNTNNPPDSILRDGDAIEVKKIENKSSSLALNSSYPKAKLYSNSSMITDACRNCEEWKEKDIIYAIGTCEKNKLTSLIFVYGEDYAAENKIYENVKNKIKFGIETINGLEFSETNEIGRVNRVDPLGITYFRIRGMWGIENPIKVFDYIYERDNTKQFNFMALINDDKYNSFFNREELENLEKENKYLEIRNVKIKNPNNPAQLRSAKLITFKI</sequence>
<dbReference type="InterPro" id="IPR019046">
    <property type="entry name" value="Restrct_endonuc_II_NgoPII"/>
</dbReference>